<evidence type="ECO:0000313" key="12">
    <source>
        <dbReference type="Ensembl" id="ENSBTAP00000029418.5"/>
    </source>
</evidence>
<dbReference type="PRINTS" id="PR01380">
    <property type="entry name" value="CLAUDIN5"/>
</dbReference>
<dbReference type="Gene3D" id="1.20.140.150">
    <property type="match status" value="1"/>
</dbReference>
<dbReference type="PANTHER" id="PTHR12002">
    <property type="entry name" value="CLAUDIN"/>
    <property type="match status" value="1"/>
</dbReference>
<evidence type="ECO:0000256" key="3">
    <source>
        <dbReference type="ARBA" id="ARBA00008295"/>
    </source>
</evidence>
<evidence type="ECO:0000256" key="6">
    <source>
        <dbReference type="ARBA" id="ARBA00022692"/>
    </source>
</evidence>
<evidence type="ECO:0000256" key="11">
    <source>
        <dbReference type="SAM" id="Phobius"/>
    </source>
</evidence>
<evidence type="ECO:0000313" key="13">
    <source>
        <dbReference type="Proteomes" id="UP000009136"/>
    </source>
</evidence>
<reference evidence="12" key="3">
    <citation type="submission" date="2025-09" db="UniProtKB">
        <authorList>
            <consortium name="Ensembl"/>
        </authorList>
    </citation>
    <scope>IDENTIFICATION</scope>
    <source>
        <strain evidence="12">Hereford</strain>
    </source>
</reference>
<gene>
    <name evidence="12" type="primary">CLDN5</name>
</gene>
<evidence type="ECO:0000256" key="5">
    <source>
        <dbReference type="ARBA" id="ARBA00022475"/>
    </source>
</evidence>
<feature type="transmembrane region" description="Helical" evidence="11">
    <location>
        <begin position="121"/>
        <end position="143"/>
    </location>
</feature>
<dbReference type="Proteomes" id="UP000009136">
    <property type="component" value="Chromosome 17"/>
</dbReference>
<comment type="similarity">
    <text evidence="3">Belongs to the claudin family.</text>
</comment>
<reference evidence="12" key="1">
    <citation type="submission" date="2018-03" db="EMBL/GenBank/DDBJ databases">
        <title>ARS-UCD1.2.</title>
        <authorList>
            <person name="Rosen B.D."/>
            <person name="Bickhart D.M."/>
            <person name="Koren S."/>
            <person name="Schnabel R.D."/>
            <person name="Hall R."/>
            <person name="Zimin A."/>
            <person name="Dreischer C."/>
            <person name="Schultheiss S."/>
            <person name="Schroeder S.G."/>
            <person name="Elsik C.G."/>
            <person name="Couldrey C."/>
            <person name="Liu G.E."/>
            <person name="Van Tassell C.P."/>
            <person name="Phillippy A.M."/>
            <person name="Smith T.P.L."/>
            <person name="Medrano J.F."/>
        </authorList>
    </citation>
    <scope>NUCLEOTIDE SEQUENCE [LARGE SCALE GENOMIC DNA]</scope>
    <source>
        <strain evidence="12">Hereford</strain>
    </source>
</reference>
<keyword evidence="5" id="KW-1003">Cell membrane</keyword>
<dbReference type="InterPro" id="IPR006187">
    <property type="entry name" value="Claudin"/>
</dbReference>
<organism evidence="12 13">
    <name type="scientific">Bos taurus</name>
    <name type="common">Bovine</name>
    <dbReference type="NCBI Taxonomy" id="9913"/>
    <lineage>
        <taxon>Eukaryota</taxon>
        <taxon>Metazoa</taxon>
        <taxon>Chordata</taxon>
        <taxon>Craniata</taxon>
        <taxon>Vertebrata</taxon>
        <taxon>Euteleostomi</taxon>
        <taxon>Mammalia</taxon>
        <taxon>Eutheria</taxon>
        <taxon>Laurasiatheria</taxon>
        <taxon>Artiodactyla</taxon>
        <taxon>Ruminantia</taxon>
        <taxon>Pecora</taxon>
        <taxon>Bovidae</taxon>
        <taxon>Bovinae</taxon>
        <taxon>Bos</taxon>
    </lineage>
</organism>
<keyword evidence="13" id="KW-1185">Reference proteome</keyword>
<evidence type="ECO:0000256" key="2">
    <source>
        <dbReference type="ARBA" id="ARBA00004651"/>
    </source>
</evidence>
<feature type="compositionally biased region" description="Basic and acidic residues" evidence="10">
    <location>
        <begin position="90"/>
        <end position="104"/>
    </location>
</feature>
<dbReference type="GO" id="GO:0005198">
    <property type="term" value="F:structural molecule activity"/>
    <property type="evidence" value="ECO:0007669"/>
    <property type="project" value="InterPro"/>
</dbReference>
<evidence type="ECO:0000256" key="9">
    <source>
        <dbReference type="ARBA" id="ARBA00023136"/>
    </source>
</evidence>
<feature type="transmembrane region" description="Helical" evidence="11">
    <location>
        <begin position="192"/>
        <end position="215"/>
    </location>
</feature>
<dbReference type="PRINTS" id="PR01077">
    <property type="entry name" value="CLAUDIN"/>
</dbReference>
<sequence length="331" mass="34820">MGSAETRTAVPPAPAAHYPATRLPWAQLFLLLRLPAVPAIGCGQMAARGLAARGRGRAGRGAESAPEPSKGKPLQTRPQTRGCTAVPRGLETERVSRARPEAPGRRARVSPPAMGSAALEILGLVLCLVGWVGLILACGLPMWQVTAFLDHNIVTAQTTWKGLWMSCVVQSTGHMQCKVYDSVLALSPEVQAARALTVGAVLLALVALFVTLAGAQCTTCVAPGPAKARVALTGGALYALCGLLALVPLCWFANIVVREFYDPTVPMSQKYELGAALYIGWAASALLMCGGGLVCCGAWVCTGRPDFSFPVKYSASRRPTATGDYDKKNYV</sequence>
<name>A0AAF6Z9U4_BOVIN</name>
<evidence type="ECO:0000256" key="7">
    <source>
        <dbReference type="ARBA" id="ARBA00022949"/>
    </source>
</evidence>
<dbReference type="AlphaFoldDB" id="A0AAF6Z9U4"/>
<dbReference type="InterPro" id="IPR004031">
    <property type="entry name" value="PMP22/EMP/MP20/Claudin"/>
</dbReference>
<keyword evidence="7" id="KW-0965">Cell junction</keyword>
<dbReference type="InterPro" id="IPR003551">
    <property type="entry name" value="Claudin5"/>
</dbReference>
<dbReference type="PROSITE" id="PS01346">
    <property type="entry name" value="CLAUDIN"/>
    <property type="match status" value="1"/>
</dbReference>
<keyword evidence="4" id="KW-0796">Tight junction</keyword>
<protein>
    <submittedName>
        <fullName evidence="12">Claudin 5</fullName>
    </submittedName>
</protein>
<reference evidence="12" key="2">
    <citation type="submission" date="2025-08" db="UniProtKB">
        <authorList>
            <consortium name="Ensembl"/>
        </authorList>
    </citation>
    <scope>IDENTIFICATION</scope>
    <source>
        <strain evidence="12">Hereford</strain>
    </source>
</reference>
<evidence type="ECO:0000256" key="8">
    <source>
        <dbReference type="ARBA" id="ARBA00022989"/>
    </source>
</evidence>
<dbReference type="Pfam" id="PF00822">
    <property type="entry name" value="PMP22_Claudin"/>
    <property type="match status" value="1"/>
</dbReference>
<accession>A0AAF6Z9U4</accession>
<dbReference type="Ensembl" id="ENSBTAT00000029418.6">
    <property type="protein sequence ID" value="ENSBTAP00000029418.5"/>
    <property type="gene ID" value="ENSBTAG00000022020.6"/>
</dbReference>
<feature type="region of interest" description="Disordered" evidence="10">
    <location>
        <begin position="53"/>
        <end position="109"/>
    </location>
</feature>
<dbReference type="GO" id="GO:0005886">
    <property type="term" value="C:plasma membrane"/>
    <property type="evidence" value="ECO:0007669"/>
    <property type="project" value="UniProtKB-SubCell"/>
</dbReference>
<keyword evidence="9 11" id="KW-0472">Membrane</keyword>
<feature type="transmembrane region" description="Helical" evidence="11">
    <location>
        <begin position="277"/>
        <end position="302"/>
    </location>
</feature>
<keyword evidence="6 11" id="KW-0812">Transmembrane</keyword>
<feature type="transmembrane region" description="Helical" evidence="11">
    <location>
        <begin position="236"/>
        <end position="257"/>
    </location>
</feature>
<dbReference type="GO" id="GO:0005923">
    <property type="term" value="C:bicellular tight junction"/>
    <property type="evidence" value="ECO:0007669"/>
    <property type="project" value="UniProtKB-SubCell"/>
</dbReference>
<evidence type="ECO:0000256" key="10">
    <source>
        <dbReference type="SAM" id="MobiDB-lite"/>
    </source>
</evidence>
<proteinExistence type="inferred from homology"/>
<dbReference type="InterPro" id="IPR017974">
    <property type="entry name" value="Claudin_CS"/>
</dbReference>
<evidence type="ECO:0000256" key="4">
    <source>
        <dbReference type="ARBA" id="ARBA00022427"/>
    </source>
</evidence>
<dbReference type="FunFam" id="1.20.140.150:FF:000001">
    <property type="entry name" value="Claudin"/>
    <property type="match status" value="1"/>
</dbReference>
<dbReference type="GeneTree" id="ENSGT00940000161769"/>
<evidence type="ECO:0000256" key="1">
    <source>
        <dbReference type="ARBA" id="ARBA00004435"/>
    </source>
</evidence>
<comment type="subcellular location">
    <subcellularLocation>
        <location evidence="1">Cell junction</location>
        <location evidence="1">Tight junction</location>
    </subcellularLocation>
    <subcellularLocation>
        <location evidence="2">Cell membrane</location>
        <topology evidence="2">Multi-pass membrane protein</topology>
    </subcellularLocation>
</comment>
<keyword evidence="8 11" id="KW-1133">Transmembrane helix</keyword>